<comment type="pathway">
    <text evidence="2 9">Carbohydrate degradation; glycolysis; D-glyceraldehyde 3-phosphate and glycerone phosphate from D-glucose: step 4/4.</text>
</comment>
<dbReference type="NCBIfam" id="NF033379">
    <property type="entry name" value="FrucBisAld_I"/>
    <property type="match status" value="1"/>
</dbReference>
<dbReference type="SUPFAM" id="SSF51569">
    <property type="entry name" value="Aldolase"/>
    <property type="match status" value="1"/>
</dbReference>
<comment type="catalytic activity">
    <reaction evidence="1 8">
        <text>beta-D-fructose 1,6-bisphosphate = D-glyceraldehyde 3-phosphate + dihydroxyacetone phosphate</text>
        <dbReference type="Rhea" id="RHEA:14729"/>
        <dbReference type="ChEBI" id="CHEBI:32966"/>
        <dbReference type="ChEBI" id="CHEBI:57642"/>
        <dbReference type="ChEBI" id="CHEBI:59776"/>
        <dbReference type="EC" id="4.1.2.13"/>
    </reaction>
</comment>
<evidence type="ECO:0000256" key="1">
    <source>
        <dbReference type="ARBA" id="ARBA00000441"/>
    </source>
</evidence>
<evidence type="ECO:0000256" key="6">
    <source>
        <dbReference type="ARBA" id="ARBA00023239"/>
    </source>
</evidence>
<reference evidence="10" key="1">
    <citation type="submission" date="2021-01" db="EMBL/GenBank/DDBJ databases">
        <authorList>
            <person name="Corre E."/>
            <person name="Pelletier E."/>
            <person name="Niang G."/>
            <person name="Scheremetjew M."/>
            <person name="Finn R."/>
            <person name="Kale V."/>
            <person name="Holt S."/>
            <person name="Cochrane G."/>
            <person name="Meng A."/>
            <person name="Brown T."/>
            <person name="Cohen L."/>
        </authorList>
    </citation>
    <scope>NUCLEOTIDE SEQUENCE</scope>
    <source>
        <strain evidence="10">FSP1.4</strain>
    </source>
</reference>
<dbReference type="PANTHER" id="PTHR11627">
    <property type="entry name" value="FRUCTOSE-BISPHOSPHATE ALDOLASE"/>
    <property type="match status" value="1"/>
</dbReference>
<proteinExistence type="inferred from homology"/>
<dbReference type="GO" id="GO:0004332">
    <property type="term" value="F:fructose-bisphosphate aldolase activity"/>
    <property type="evidence" value="ECO:0007669"/>
    <property type="project" value="UniProtKB-EC"/>
</dbReference>
<dbReference type="InterPro" id="IPR013785">
    <property type="entry name" value="Aldolase_TIM"/>
</dbReference>
<keyword evidence="5 8" id="KW-0324">Glycolysis</keyword>
<dbReference type="EMBL" id="HBII01022692">
    <property type="protein sequence ID" value="CAE0350513.1"/>
    <property type="molecule type" value="Transcribed_RNA"/>
</dbReference>
<organism evidence="10">
    <name type="scientific">Euplotes harpa</name>
    <dbReference type="NCBI Taxonomy" id="151035"/>
    <lineage>
        <taxon>Eukaryota</taxon>
        <taxon>Sar</taxon>
        <taxon>Alveolata</taxon>
        <taxon>Ciliophora</taxon>
        <taxon>Intramacronucleata</taxon>
        <taxon>Spirotrichea</taxon>
        <taxon>Hypotrichia</taxon>
        <taxon>Euplotida</taxon>
        <taxon>Euplotidae</taxon>
        <taxon>Euplotes</taxon>
    </lineage>
</organism>
<evidence type="ECO:0000256" key="4">
    <source>
        <dbReference type="ARBA" id="ARBA00013068"/>
    </source>
</evidence>
<evidence type="ECO:0000313" key="10">
    <source>
        <dbReference type="EMBL" id="CAE0350513.1"/>
    </source>
</evidence>
<dbReference type="GO" id="GO:0006096">
    <property type="term" value="P:glycolytic process"/>
    <property type="evidence" value="ECO:0007669"/>
    <property type="project" value="UniProtKB-UniPathway"/>
</dbReference>
<dbReference type="Pfam" id="PF00274">
    <property type="entry name" value="Glycolytic"/>
    <property type="match status" value="1"/>
</dbReference>
<dbReference type="Gene3D" id="3.20.20.70">
    <property type="entry name" value="Aldolase class I"/>
    <property type="match status" value="1"/>
</dbReference>
<name>A0A7S3JCS5_9SPIT</name>
<dbReference type="PROSITE" id="PS00158">
    <property type="entry name" value="ALDOLASE_CLASS_I"/>
    <property type="match status" value="1"/>
</dbReference>
<sequence>MESANPFKDELIATARQIARPGFGILAADESTGTIGNRFTKINVENNEENRRAYREILFTSPGIEDHISGVIMFEETLGHATKDGKNFVELLTEKGIVPGIKVDAGVVKIAGTNEETATQGLDKLGARCAAFYAKGCRFAKWRAVLKIDMANHCPSEVAIRENAHGLARYAAICQENGLVPIVEPEVLVDGTHTIQESAKCSERVFAAVAKELHDQNILLEGCLLKPNMITPGMDCETKVSSAEVAFYTVRTLSRTIPAAIPGIMFLSGGQSEEESSQQLNAMAKLTGVPKPWYLSFSFGRALQASCLKAWQGKEENVEAAQKAFLERAKANGEATLGTYAGGSGDTEDLHIKKYVY</sequence>
<dbReference type="AlphaFoldDB" id="A0A7S3JCS5"/>
<dbReference type="FunFam" id="3.20.20.70:FF:000140">
    <property type="entry name" value="Fructose-bisphosphate aldolase"/>
    <property type="match status" value="1"/>
</dbReference>
<comment type="similarity">
    <text evidence="3 8">Belongs to the class I fructose-bisphosphate aldolase family.</text>
</comment>
<evidence type="ECO:0000256" key="5">
    <source>
        <dbReference type="ARBA" id="ARBA00023152"/>
    </source>
</evidence>
<accession>A0A7S3JCS5</accession>
<evidence type="ECO:0000256" key="7">
    <source>
        <dbReference type="ARBA" id="ARBA00023270"/>
    </source>
</evidence>
<keyword evidence="6 8" id="KW-0456">Lyase</keyword>
<dbReference type="EC" id="4.1.2.13" evidence="4 8"/>
<dbReference type="InterPro" id="IPR029768">
    <property type="entry name" value="Aldolase_I_AS"/>
</dbReference>
<dbReference type="CDD" id="cd00948">
    <property type="entry name" value="FBP_aldolase_I_a"/>
    <property type="match status" value="1"/>
</dbReference>
<evidence type="ECO:0000256" key="2">
    <source>
        <dbReference type="ARBA" id="ARBA00004714"/>
    </source>
</evidence>
<evidence type="ECO:0000256" key="3">
    <source>
        <dbReference type="ARBA" id="ARBA00010387"/>
    </source>
</evidence>
<protein>
    <recommendedName>
        <fullName evidence="4 8">Fructose-bisphosphate aldolase</fullName>
        <ecNumber evidence="4 8">4.1.2.13</ecNumber>
    </recommendedName>
</protein>
<gene>
    <name evidence="10" type="ORF">EHAR0213_LOCUS9427</name>
</gene>
<keyword evidence="7" id="KW-0704">Schiff base</keyword>
<dbReference type="UniPathway" id="UPA00109">
    <property type="reaction ID" value="UER00183"/>
</dbReference>
<evidence type="ECO:0000256" key="9">
    <source>
        <dbReference type="RuleBase" id="RU004257"/>
    </source>
</evidence>
<dbReference type="InterPro" id="IPR000741">
    <property type="entry name" value="FBA_I"/>
</dbReference>
<evidence type="ECO:0000256" key="8">
    <source>
        <dbReference type="RuleBase" id="RU003994"/>
    </source>
</evidence>